<dbReference type="InterPro" id="IPR000743">
    <property type="entry name" value="Glyco_hydro_28"/>
</dbReference>
<dbReference type="Gene3D" id="2.160.20.10">
    <property type="entry name" value="Single-stranded right-handed beta-helix, Pectin lyase-like"/>
    <property type="match status" value="1"/>
</dbReference>
<dbReference type="PANTHER" id="PTHR31375">
    <property type="match status" value="1"/>
</dbReference>
<evidence type="ECO:0000256" key="4">
    <source>
        <dbReference type="ARBA" id="ARBA00022525"/>
    </source>
</evidence>
<accession>A0A9Q1MM40</accession>
<reference evidence="12" key="1">
    <citation type="journal article" date="2023" name="Proc. Natl. Acad. Sci. U.S.A.">
        <title>Genomic and structural basis for evolution of tropane alkaloid biosynthesis.</title>
        <authorList>
            <person name="Wanga Y.-J."/>
            <person name="Taina T."/>
            <person name="Yua J.-Y."/>
            <person name="Lia J."/>
            <person name="Xua B."/>
            <person name="Chenc J."/>
            <person name="D'Auriad J.C."/>
            <person name="Huanga J.-P."/>
            <person name="Huanga S.-X."/>
        </authorList>
    </citation>
    <scope>NUCLEOTIDE SEQUENCE [LARGE SCALE GENOMIC DNA]</scope>
    <source>
        <strain evidence="12">cv. KIB-2019</strain>
    </source>
</reference>
<evidence type="ECO:0000313" key="11">
    <source>
        <dbReference type="EMBL" id="KAJ8561231.1"/>
    </source>
</evidence>
<keyword evidence="3" id="KW-0134">Cell wall</keyword>
<evidence type="ECO:0000256" key="10">
    <source>
        <dbReference type="SAM" id="SignalP"/>
    </source>
</evidence>
<dbReference type="OrthoDB" id="187139at2759"/>
<evidence type="ECO:0000256" key="2">
    <source>
        <dbReference type="ARBA" id="ARBA00008834"/>
    </source>
</evidence>
<feature type="active site" evidence="8">
    <location>
        <position position="234"/>
    </location>
</feature>
<dbReference type="EMBL" id="JAJAGQ010000006">
    <property type="protein sequence ID" value="KAJ8561231.1"/>
    <property type="molecule type" value="Genomic_DNA"/>
</dbReference>
<evidence type="ECO:0000256" key="8">
    <source>
        <dbReference type="PROSITE-ProRule" id="PRU10052"/>
    </source>
</evidence>
<keyword evidence="4" id="KW-0964">Secreted</keyword>
<comment type="similarity">
    <text evidence="2 9">Belongs to the glycosyl hydrolase 28 family.</text>
</comment>
<evidence type="ECO:0000256" key="3">
    <source>
        <dbReference type="ARBA" id="ARBA00022512"/>
    </source>
</evidence>
<dbReference type="Pfam" id="PF00295">
    <property type="entry name" value="Glyco_hydro_28"/>
    <property type="match status" value="1"/>
</dbReference>
<name>A0A9Q1MM40_9SOLA</name>
<proteinExistence type="inferred from homology"/>
<evidence type="ECO:0000256" key="5">
    <source>
        <dbReference type="ARBA" id="ARBA00022801"/>
    </source>
</evidence>
<evidence type="ECO:0000313" key="12">
    <source>
        <dbReference type="Proteomes" id="UP001152561"/>
    </source>
</evidence>
<dbReference type="GO" id="GO:0005975">
    <property type="term" value="P:carbohydrate metabolic process"/>
    <property type="evidence" value="ECO:0007669"/>
    <property type="project" value="InterPro"/>
</dbReference>
<dbReference type="GO" id="GO:0071555">
    <property type="term" value="P:cell wall organization"/>
    <property type="evidence" value="ECO:0007669"/>
    <property type="project" value="UniProtKB-KW"/>
</dbReference>
<feature type="chain" id="PRO_5040488752" description="Polygalacturonase" evidence="10">
    <location>
        <begin position="24"/>
        <end position="269"/>
    </location>
</feature>
<evidence type="ECO:0008006" key="13">
    <source>
        <dbReference type="Google" id="ProtNLM"/>
    </source>
</evidence>
<keyword evidence="10" id="KW-0732">Signal</keyword>
<dbReference type="InterPro" id="IPR011050">
    <property type="entry name" value="Pectin_lyase_fold/virulence"/>
</dbReference>
<sequence length="269" mass="28956">MENPISFLLLISFLSIFFTKTIADVVTFNVLKLGANPNGKTDSTKAFLTAWESACGSSKPATIYVPRGKYLIKQAHFKGKCKNKAIIFRIDGTLVAPSNYNMIGNAKNWLLFHGVDGVSIHGGSLDGQGSGLWACKASSKPLGFSNSNNIAITGLTSLNSQMFHIVINWCKNVKLQAIKVLATGKSPNTDGIHVQLSSEISILNSRISTGDDCVSIGPGTTNLRIQNIFCGPGHGISIGSLAKDFEEAGVQNVTDRSIIYLYLRTQQMV</sequence>
<organism evidence="11 12">
    <name type="scientific">Anisodus acutangulus</name>
    <dbReference type="NCBI Taxonomy" id="402998"/>
    <lineage>
        <taxon>Eukaryota</taxon>
        <taxon>Viridiplantae</taxon>
        <taxon>Streptophyta</taxon>
        <taxon>Embryophyta</taxon>
        <taxon>Tracheophyta</taxon>
        <taxon>Spermatophyta</taxon>
        <taxon>Magnoliopsida</taxon>
        <taxon>eudicotyledons</taxon>
        <taxon>Gunneridae</taxon>
        <taxon>Pentapetalae</taxon>
        <taxon>asterids</taxon>
        <taxon>lamiids</taxon>
        <taxon>Solanales</taxon>
        <taxon>Solanaceae</taxon>
        <taxon>Solanoideae</taxon>
        <taxon>Hyoscyameae</taxon>
        <taxon>Anisodus</taxon>
    </lineage>
</organism>
<evidence type="ECO:0000256" key="9">
    <source>
        <dbReference type="RuleBase" id="RU361169"/>
    </source>
</evidence>
<protein>
    <recommendedName>
        <fullName evidence="13">Polygalacturonase</fullName>
    </recommendedName>
</protein>
<keyword evidence="5 9" id="KW-0378">Hydrolase</keyword>
<evidence type="ECO:0000256" key="7">
    <source>
        <dbReference type="ARBA" id="ARBA00023316"/>
    </source>
</evidence>
<dbReference type="InterPro" id="IPR012334">
    <property type="entry name" value="Pectin_lyas_fold"/>
</dbReference>
<feature type="signal peptide" evidence="10">
    <location>
        <begin position="1"/>
        <end position="23"/>
    </location>
</feature>
<dbReference type="SUPFAM" id="SSF51126">
    <property type="entry name" value="Pectin lyase-like"/>
    <property type="match status" value="1"/>
</dbReference>
<evidence type="ECO:0000256" key="6">
    <source>
        <dbReference type="ARBA" id="ARBA00023295"/>
    </source>
</evidence>
<comment type="caution">
    <text evidence="11">The sequence shown here is derived from an EMBL/GenBank/DDBJ whole genome shotgun (WGS) entry which is preliminary data.</text>
</comment>
<dbReference type="Proteomes" id="UP001152561">
    <property type="component" value="Unassembled WGS sequence"/>
</dbReference>
<keyword evidence="12" id="KW-1185">Reference proteome</keyword>
<dbReference type="PROSITE" id="PS00502">
    <property type="entry name" value="POLYGALACTURONASE"/>
    <property type="match status" value="1"/>
</dbReference>
<dbReference type="GO" id="GO:0004650">
    <property type="term" value="F:polygalacturonase activity"/>
    <property type="evidence" value="ECO:0007669"/>
    <property type="project" value="InterPro"/>
</dbReference>
<comment type="subcellular location">
    <subcellularLocation>
        <location evidence="1">Secreted</location>
        <location evidence="1">Cell wall</location>
    </subcellularLocation>
</comment>
<gene>
    <name evidence="11" type="ORF">K7X08_027421</name>
</gene>
<keyword evidence="7" id="KW-0961">Cell wall biogenesis/degradation</keyword>
<evidence type="ECO:0000256" key="1">
    <source>
        <dbReference type="ARBA" id="ARBA00004191"/>
    </source>
</evidence>
<keyword evidence="6 9" id="KW-0326">Glycosidase</keyword>
<dbReference type="AlphaFoldDB" id="A0A9Q1MM40"/>